<sequence>METRPNHLPPQKLRQARAAFRKSGGQPRLSDREYRELQRGAELQQRANKIKESERRKKLNRQKRAEKEQQEREAKRQKLLEDQEKGKMFLGSTQFPRSQFRIEKFITALDGTREETKVAEKLEISAEPWDEDDVDDVSLLEVLNTCEASAESPATLAHSTKRRRLSQRTSDGFDLDFGLISTQDFAAVNLELPQNPLIKPSITTGQRVGQQDREIMPPPAVCPQSSSKQCPPLSSLGISTQDLDLLALAEFEPY</sequence>
<feature type="compositionally biased region" description="Basic and acidic residues" evidence="1">
    <location>
        <begin position="29"/>
        <end position="39"/>
    </location>
</feature>
<feature type="region of interest" description="Disordered" evidence="1">
    <location>
        <begin position="1"/>
        <end position="91"/>
    </location>
</feature>
<dbReference type="OrthoDB" id="3942661at2759"/>
<accession>A0A6A6GSD5</accession>
<evidence type="ECO:0000313" key="3">
    <source>
        <dbReference type="Proteomes" id="UP000800092"/>
    </source>
</evidence>
<dbReference type="EMBL" id="ML991907">
    <property type="protein sequence ID" value="KAF2228597.1"/>
    <property type="molecule type" value="Genomic_DNA"/>
</dbReference>
<keyword evidence="3" id="KW-1185">Reference proteome</keyword>
<proteinExistence type="predicted"/>
<dbReference type="AlphaFoldDB" id="A0A6A6GSD5"/>
<evidence type="ECO:0000256" key="1">
    <source>
        <dbReference type="SAM" id="MobiDB-lite"/>
    </source>
</evidence>
<protein>
    <submittedName>
        <fullName evidence="2">Uncharacterized protein</fullName>
    </submittedName>
</protein>
<evidence type="ECO:0000313" key="2">
    <source>
        <dbReference type="EMBL" id="KAF2228597.1"/>
    </source>
</evidence>
<reference evidence="2" key="1">
    <citation type="journal article" date="2020" name="Stud. Mycol.">
        <title>101 Dothideomycetes genomes: a test case for predicting lifestyles and emergence of pathogens.</title>
        <authorList>
            <person name="Haridas S."/>
            <person name="Albert R."/>
            <person name="Binder M."/>
            <person name="Bloem J."/>
            <person name="Labutti K."/>
            <person name="Salamov A."/>
            <person name="Andreopoulos B."/>
            <person name="Baker S."/>
            <person name="Barry K."/>
            <person name="Bills G."/>
            <person name="Bluhm B."/>
            <person name="Cannon C."/>
            <person name="Castanera R."/>
            <person name="Culley D."/>
            <person name="Daum C."/>
            <person name="Ezra D."/>
            <person name="Gonzalez J."/>
            <person name="Henrissat B."/>
            <person name="Kuo A."/>
            <person name="Liang C."/>
            <person name="Lipzen A."/>
            <person name="Lutzoni F."/>
            <person name="Magnuson J."/>
            <person name="Mondo S."/>
            <person name="Nolan M."/>
            <person name="Ohm R."/>
            <person name="Pangilinan J."/>
            <person name="Park H.-J."/>
            <person name="Ramirez L."/>
            <person name="Alfaro M."/>
            <person name="Sun H."/>
            <person name="Tritt A."/>
            <person name="Yoshinaga Y."/>
            <person name="Zwiers L.-H."/>
            <person name="Turgeon B."/>
            <person name="Goodwin S."/>
            <person name="Spatafora J."/>
            <person name="Crous P."/>
            <person name="Grigoriev I."/>
        </authorList>
    </citation>
    <scope>NUCLEOTIDE SEQUENCE</scope>
    <source>
        <strain evidence="2">Tuck. ex Michener</strain>
    </source>
</reference>
<name>A0A6A6GSD5_VIRVR</name>
<feature type="compositionally biased region" description="Basic and acidic residues" evidence="1">
    <location>
        <begin position="63"/>
        <end position="87"/>
    </location>
</feature>
<gene>
    <name evidence="2" type="ORF">EV356DRAFT_512702</name>
</gene>
<dbReference type="Proteomes" id="UP000800092">
    <property type="component" value="Unassembled WGS sequence"/>
</dbReference>
<organism evidence="2 3">
    <name type="scientific">Viridothelium virens</name>
    <name type="common">Speckled blister lichen</name>
    <name type="synonym">Trypethelium virens</name>
    <dbReference type="NCBI Taxonomy" id="1048519"/>
    <lineage>
        <taxon>Eukaryota</taxon>
        <taxon>Fungi</taxon>
        <taxon>Dikarya</taxon>
        <taxon>Ascomycota</taxon>
        <taxon>Pezizomycotina</taxon>
        <taxon>Dothideomycetes</taxon>
        <taxon>Dothideomycetes incertae sedis</taxon>
        <taxon>Trypetheliales</taxon>
        <taxon>Trypetheliaceae</taxon>
        <taxon>Viridothelium</taxon>
    </lineage>
</organism>